<gene>
    <name evidence="1" type="ORF">INR99_11865</name>
</gene>
<organism evidence="1 2">
    <name type="scientific">Chitinilyticum piscinae</name>
    <dbReference type="NCBI Taxonomy" id="2866724"/>
    <lineage>
        <taxon>Bacteria</taxon>
        <taxon>Pseudomonadati</taxon>
        <taxon>Pseudomonadota</taxon>
        <taxon>Betaproteobacteria</taxon>
        <taxon>Neisseriales</taxon>
        <taxon>Chitinibacteraceae</taxon>
        <taxon>Chitinilyticum</taxon>
    </lineage>
</organism>
<reference evidence="1 2" key="1">
    <citation type="submission" date="2020-10" db="EMBL/GenBank/DDBJ databases">
        <title>The genome sequence of Chitinilyticum litopenaei 4Y14.</title>
        <authorList>
            <person name="Liu Y."/>
        </authorList>
    </citation>
    <scope>NUCLEOTIDE SEQUENCE [LARGE SCALE GENOMIC DNA]</scope>
    <source>
        <strain evidence="1 2">4Y14</strain>
    </source>
</reference>
<sequence>MLGTMLTGMLAGATLGFVVLLITVAIAQGKKSRAQTSLEHNGDLWPQIENWCKQHGYRLREEDGQRRLYQRGKGFWQAASRFQVTRNGNTWLLEGWLHMNALVITAELALDEKGVIAKVPRDKSKKDFNFLLGQLGAPAI</sequence>
<keyword evidence="2" id="KW-1185">Reference proteome</keyword>
<proteinExistence type="predicted"/>
<comment type="caution">
    <text evidence="1">The sequence shown here is derived from an EMBL/GenBank/DDBJ whole genome shotgun (WGS) entry which is preliminary data.</text>
</comment>
<dbReference type="Proteomes" id="UP000604481">
    <property type="component" value="Unassembled WGS sequence"/>
</dbReference>
<protein>
    <submittedName>
        <fullName evidence="1">Uncharacterized protein</fullName>
    </submittedName>
</protein>
<dbReference type="EMBL" id="JADFUA010000006">
    <property type="protein sequence ID" value="MBE9610039.1"/>
    <property type="molecule type" value="Genomic_DNA"/>
</dbReference>
<name>A0A8J7KBA7_9NEIS</name>
<dbReference type="RefSeq" id="WP_194116554.1">
    <property type="nucleotide sequence ID" value="NZ_JADFUA010000006.1"/>
</dbReference>
<dbReference type="AlphaFoldDB" id="A0A8J7KBA7"/>
<accession>A0A8J7KBA7</accession>
<evidence type="ECO:0000313" key="2">
    <source>
        <dbReference type="Proteomes" id="UP000604481"/>
    </source>
</evidence>
<evidence type="ECO:0000313" key="1">
    <source>
        <dbReference type="EMBL" id="MBE9610039.1"/>
    </source>
</evidence>